<organism evidence="2 3">
    <name type="scientific">SAR324 cluster bacterium</name>
    <dbReference type="NCBI Taxonomy" id="2024889"/>
    <lineage>
        <taxon>Bacteria</taxon>
        <taxon>Deltaproteobacteria</taxon>
        <taxon>SAR324 cluster</taxon>
    </lineage>
</organism>
<feature type="region of interest" description="Disordered" evidence="1">
    <location>
        <begin position="67"/>
        <end position="92"/>
    </location>
</feature>
<sequence>MGKDLFPKKKDFRSSNEYFESLEEFNSGNNLHTGHIDADGVRILDEAANNLERTALKIRNIIADSGLIPKPSETISPPIEQSQQINVSPFLN</sequence>
<dbReference type="EMBL" id="JAAZON010000557">
    <property type="protein sequence ID" value="NMC63927.1"/>
    <property type="molecule type" value="Genomic_DNA"/>
</dbReference>
<reference evidence="2 3" key="1">
    <citation type="journal article" date="2020" name="Biotechnol. Biofuels">
        <title>New insights from the biogas microbiome by comprehensive genome-resolved metagenomics of nearly 1600 species originating from multiple anaerobic digesters.</title>
        <authorList>
            <person name="Campanaro S."/>
            <person name="Treu L."/>
            <person name="Rodriguez-R L.M."/>
            <person name="Kovalovszki A."/>
            <person name="Ziels R.M."/>
            <person name="Maus I."/>
            <person name="Zhu X."/>
            <person name="Kougias P.G."/>
            <person name="Basile A."/>
            <person name="Luo G."/>
            <person name="Schluter A."/>
            <person name="Konstantinidis K.T."/>
            <person name="Angelidaki I."/>
        </authorList>
    </citation>
    <scope>NUCLEOTIDE SEQUENCE [LARGE SCALE GENOMIC DNA]</scope>
    <source>
        <strain evidence="2">AS27yjCOA_65</strain>
    </source>
</reference>
<evidence type="ECO:0000313" key="2">
    <source>
        <dbReference type="EMBL" id="NMC63927.1"/>
    </source>
</evidence>
<feature type="compositionally biased region" description="Polar residues" evidence="1">
    <location>
        <begin position="73"/>
        <end position="92"/>
    </location>
</feature>
<dbReference type="Proteomes" id="UP000524246">
    <property type="component" value="Unassembled WGS sequence"/>
</dbReference>
<protein>
    <submittedName>
        <fullName evidence="2">Uncharacterized protein</fullName>
    </submittedName>
</protein>
<evidence type="ECO:0000256" key="1">
    <source>
        <dbReference type="SAM" id="MobiDB-lite"/>
    </source>
</evidence>
<evidence type="ECO:0000313" key="3">
    <source>
        <dbReference type="Proteomes" id="UP000524246"/>
    </source>
</evidence>
<proteinExistence type="predicted"/>
<accession>A0A7X9IL65</accession>
<gene>
    <name evidence="2" type="ORF">GYA55_12260</name>
</gene>
<comment type="caution">
    <text evidence="2">The sequence shown here is derived from an EMBL/GenBank/DDBJ whole genome shotgun (WGS) entry which is preliminary data.</text>
</comment>
<name>A0A7X9IL65_9DELT</name>
<dbReference type="AlphaFoldDB" id="A0A7X9IL65"/>